<evidence type="ECO:0000313" key="3">
    <source>
        <dbReference type="EMBL" id="QAV19550.1"/>
    </source>
</evidence>
<evidence type="ECO:0000313" key="2">
    <source>
        <dbReference type="EMBL" id="MCY9596540.1"/>
    </source>
</evidence>
<dbReference type="RefSeq" id="WP_042226734.1">
    <property type="nucleotide sequence ID" value="NZ_CP026520.1"/>
</dbReference>
<proteinExistence type="predicted"/>
<dbReference type="GeneID" id="95376793"/>
<dbReference type="EMBL" id="JAMDMJ010000013">
    <property type="protein sequence ID" value="MCY9596540.1"/>
    <property type="molecule type" value="Genomic_DNA"/>
</dbReference>
<dbReference type="AlphaFoldDB" id="A0A410WYX5"/>
<evidence type="ECO:0000259" key="1">
    <source>
        <dbReference type="Pfam" id="PF14399"/>
    </source>
</evidence>
<protein>
    <submittedName>
        <fullName evidence="2">BtrH N-terminal domain-containing protein</fullName>
    </submittedName>
    <submittedName>
        <fullName evidence="3">Ribostamycin</fullName>
    </submittedName>
</protein>
<dbReference type="Proteomes" id="UP001527202">
    <property type="component" value="Unassembled WGS sequence"/>
</dbReference>
<dbReference type="InterPro" id="IPR026935">
    <property type="entry name" value="BtrH_N"/>
</dbReference>
<dbReference type="OrthoDB" id="2553908at2"/>
<reference evidence="3 4" key="1">
    <citation type="submission" date="2018-01" db="EMBL/GenBank/DDBJ databases">
        <title>The whole genome sequencing and assembly of Paenibacillus chitinolyticus KCCM 41400 strain.</title>
        <authorList>
            <person name="Kim J.-Y."/>
            <person name="Park M.-K."/>
            <person name="Lee Y.-J."/>
            <person name="Yi H."/>
            <person name="Bahn Y.-S."/>
            <person name="Kim J.F."/>
            <person name="Lee D.-W."/>
        </authorList>
    </citation>
    <scope>NUCLEOTIDE SEQUENCE [LARGE SCALE GENOMIC DNA]</scope>
    <source>
        <strain evidence="3 4">KCCM 41400</strain>
    </source>
</reference>
<dbReference type="Proteomes" id="UP000288943">
    <property type="component" value="Chromosome"/>
</dbReference>
<reference evidence="2 5" key="2">
    <citation type="submission" date="2022-05" db="EMBL/GenBank/DDBJ databases">
        <title>Genome Sequencing of Bee-Associated Microbes.</title>
        <authorList>
            <person name="Dunlap C."/>
        </authorList>
    </citation>
    <scope>NUCLEOTIDE SEQUENCE [LARGE SCALE GENOMIC DNA]</scope>
    <source>
        <strain evidence="2 5">NRRL B-23120</strain>
    </source>
</reference>
<evidence type="ECO:0000313" key="4">
    <source>
        <dbReference type="Proteomes" id="UP000288943"/>
    </source>
</evidence>
<accession>A0A410WYX5</accession>
<keyword evidence="5" id="KW-1185">Reference proteome</keyword>
<dbReference type="KEGG" id="pchi:PC41400_18535"/>
<dbReference type="Pfam" id="PF14399">
    <property type="entry name" value="BtrH_N"/>
    <property type="match status" value="1"/>
</dbReference>
<evidence type="ECO:0000313" key="5">
    <source>
        <dbReference type="Proteomes" id="UP001527202"/>
    </source>
</evidence>
<organism evidence="3 4">
    <name type="scientific">Paenibacillus chitinolyticus</name>
    <dbReference type="NCBI Taxonomy" id="79263"/>
    <lineage>
        <taxon>Bacteria</taxon>
        <taxon>Bacillati</taxon>
        <taxon>Bacillota</taxon>
        <taxon>Bacilli</taxon>
        <taxon>Bacillales</taxon>
        <taxon>Paenibacillaceae</taxon>
        <taxon>Paenibacillus</taxon>
    </lineage>
</organism>
<feature type="domain" description="Butirosin biosynthesis protein H N-terminal" evidence="1">
    <location>
        <begin position="71"/>
        <end position="140"/>
    </location>
</feature>
<name>A0A410WYX5_9BACL</name>
<dbReference type="EMBL" id="CP026520">
    <property type="protein sequence ID" value="QAV19550.1"/>
    <property type="molecule type" value="Genomic_DNA"/>
</dbReference>
<gene>
    <name evidence="2" type="ORF">M5X16_12230</name>
    <name evidence="3" type="ORF">PC41400_18535</name>
</gene>
<sequence>MCLTRYDEKFFDCRKSQIIAYLDSNRVPVIPLFYNSYQSTAEIYRQIFIENKSKWKYSEPSFSDDDLLRKGITPVRASFPDFSQASDCLKELLARRKLVFVWGDEYYLPYRKEAFHVIHSTHSFVVTDYDGENKAYYVEDWDGLYGYLPAAHVEAAFDSLSGQMRTLLVLELNDEEMRENKQEDLALFRQWLQAFEDDYIFYDRVLLEMRDYEENRLISMDHGLRLIAASRHVFSKFLHYIDDAPEEADLLIRNHQLANHIATIVRRYMIARQIDWDGAASKIRQLREQEADFMRKLKRRYA</sequence>